<dbReference type="GO" id="GO:0004497">
    <property type="term" value="F:monooxygenase activity"/>
    <property type="evidence" value="ECO:0007669"/>
    <property type="project" value="UniProtKB-KW"/>
</dbReference>
<dbReference type="InterPro" id="IPR050493">
    <property type="entry name" value="FAD-dep_Monooxygenase_BioMet"/>
</dbReference>
<evidence type="ECO:0000256" key="4">
    <source>
        <dbReference type="SAM" id="SignalP"/>
    </source>
</evidence>
<keyword evidence="2" id="KW-0560">Oxidoreductase</keyword>
<dbReference type="GeneID" id="19191128"/>
<evidence type="ECO:0008006" key="7">
    <source>
        <dbReference type="Google" id="ProtNLM"/>
    </source>
</evidence>
<feature type="signal peptide" evidence="4">
    <location>
        <begin position="1"/>
        <end position="18"/>
    </location>
</feature>
<reference evidence="5 6" key="1">
    <citation type="submission" date="2013-03" db="EMBL/GenBank/DDBJ databases">
        <title>The Genome Sequence of Cladophialophora psammophila CBS 110553.</title>
        <authorList>
            <consortium name="The Broad Institute Genomics Platform"/>
            <person name="Cuomo C."/>
            <person name="de Hoog S."/>
            <person name="Gorbushina A."/>
            <person name="Walker B."/>
            <person name="Young S.K."/>
            <person name="Zeng Q."/>
            <person name="Gargeya S."/>
            <person name="Fitzgerald M."/>
            <person name="Haas B."/>
            <person name="Abouelleil A."/>
            <person name="Allen A.W."/>
            <person name="Alvarado L."/>
            <person name="Arachchi H.M."/>
            <person name="Berlin A.M."/>
            <person name="Chapman S.B."/>
            <person name="Gainer-Dewar J."/>
            <person name="Goldberg J."/>
            <person name="Griggs A."/>
            <person name="Gujja S."/>
            <person name="Hansen M."/>
            <person name="Howarth C."/>
            <person name="Imamovic A."/>
            <person name="Ireland A."/>
            <person name="Larimer J."/>
            <person name="McCowan C."/>
            <person name="Murphy C."/>
            <person name="Pearson M."/>
            <person name="Poon T.W."/>
            <person name="Priest M."/>
            <person name="Roberts A."/>
            <person name="Saif S."/>
            <person name="Shea T."/>
            <person name="Sisk P."/>
            <person name="Sykes S."/>
            <person name="Wortman J."/>
            <person name="Nusbaum C."/>
            <person name="Birren B."/>
        </authorList>
    </citation>
    <scope>NUCLEOTIDE SEQUENCE [LARGE SCALE GENOMIC DNA]</scope>
    <source>
        <strain evidence="5 6">CBS 110553</strain>
    </source>
</reference>
<dbReference type="PANTHER" id="PTHR13789:SF309">
    <property type="entry name" value="PUTATIVE (AFU_ORTHOLOGUE AFUA_6G14510)-RELATED"/>
    <property type="match status" value="1"/>
</dbReference>
<dbReference type="RefSeq" id="XP_007745201.1">
    <property type="nucleotide sequence ID" value="XM_007747011.1"/>
</dbReference>
<organism evidence="5 6">
    <name type="scientific">Cladophialophora psammophila CBS 110553</name>
    <dbReference type="NCBI Taxonomy" id="1182543"/>
    <lineage>
        <taxon>Eukaryota</taxon>
        <taxon>Fungi</taxon>
        <taxon>Dikarya</taxon>
        <taxon>Ascomycota</taxon>
        <taxon>Pezizomycotina</taxon>
        <taxon>Eurotiomycetes</taxon>
        <taxon>Chaetothyriomycetidae</taxon>
        <taxon>Chaetothyriales</taxon>
        <taxon>Herpotrichiellaceae</taxon>
        <taxon>Cladophialophora</taxon>
    </lineage>
</organism>
<dbReference type="InterPro" id="IPR036188">
    <property type="entry name" value="FAD/NAD-bd_sf"/>
</dbReference>
<evidence type="ECO:0000256" key="3">
    <source>
        <dbReference type="ARBA" id="ARBA00023033"/>
    </source>
</evidence>
<dbReference type="Gene3D" id="3.50.50.60">
    <property type="entry name" value="FAD/NAD(P)-binding domain"/>
    <property type="match status" value="1"/>
</dbReference>
<evidence type="ECO:0000313" key="6">
    <source>
        <dbReference type="Proteomes" id="UP000019471"/>
    </source>
</evidence>
<dbReference type="Proteomes" id="UP000019471">
    <property type="component" value="Unassembled WGS sequence"/>
</dbReference>
<dbReference type="SUPFAM" id="SSF51905">
    <property type="entry name" value="FAD/NAD(P)-binding domain"/>
    <property type="match status" value="1"/>
</dbReference>
<keyword evidence="4" id="KW-0732">Signal</keyword>
<dbReference type="EMBL" id="AMGX01000009">
    <property type="protein sequence ID" value="EXJ70349.1"/>
    <property type="molecule type" value="Genomic_DNA"/>
</dbReference>
<keyword evidence="3" id="KW-0503">Monooxygenase</keyword>
<dbReference type="STRING" id="1182543.W9XJ26"/>
<sequence length="98" mass="10135">MSLKIVVVGAGIAGLVVAASSLQQAGHRIPVLEKSSLSTVVGVGLHVNLNGGRVLAHLGFDAVRGHACRSHHWNVLCGDNFKQLSSMPLSATPGHPEP</sequence>
<dbReference type="OrthoDB" id="9993796at2759"/>
<feature type="chain" id="PRO_5004934230" description="FAD-binding domain-containing protein" evidence="4">
    <location>
        <begin position="19"/>
        <end position="98"/>
    </location>
</feature>
<evidence type="ECO:0000313" key="5">
    <source>
        <dbReference type="EMBL" id="EXJ70349.1"/>
    </source>
</evidence>
<name>W9XJ26_9EURO</name>
<accession>W9XJ26</accession>
<protein>
    <recommendedName>
        <fullName evidence="7">FAD-binding domain-containing protein</fullName>
    </recommendedName>
</protein>
<evidence type="ECO:0000256" key="2">
    <source>
        <dbReference type="ARBA" id="ARBA00023002"/>
    </source>
</evidence>
<gene>
    <name evidence="5" type="ORF">A1O5_06417</name>
</gene>
<evidence type="ECO:0000256" key="1">
    <source>
        <dbReference type="ARBA" id="ARBA00007992"/>
    </source>
</evidence>
<dbReference type="PANTHER" id="PTHR13789">
    <property type="entry name" value="MONOOXYGENASE"/>
    <property type="match status" value="1"/>
</dbReference>
<dbReference type="Pfam" id="PF13450">
    <property type="entry name" value="NAD_binding_8"/>
    <property type="match status" value="1"/>
</dbReference>
<comment type="similarity">
    <text evidence="1">Belongs to the paxM FAD-dependent monooxygenase family.</text>
</comment>
<keyword evidence="6" id="KW-1185">Reference proteome</keyword>
<dbReference type="AlphaFoldDB" id="W9XJ26"/>
<proteinExistence type="inferred from homology"/>
<comment type="caution">
    <text evidence="5">The sequence shown here is derived from an EMBL/GenBank/DDBJ whole genome shotgun (WGS) entry which is preliminary data.</text>
</comment>
<dbReference type="HOGENOM" id="CLU_2333468_0_0_1"/>